<proteinExistence type="predicted"/>
<evidence type="ECO:0000313" key="2">
    <source>
        <dbReference type="Proteomes" id="UP000196536"/>
    </source>
</evidence>
<evidence type="ECO:0008006" key="3">
    <source>
        <dbReference type="Google" id="ProtNLM"/>
    </source>
</evidence>
<accession>A0A1Z9Z023</accession>
<dbReference type="AlphaFoldDB" id="A0A1Z9Z023"/>
<reference evidence="1 2" key="1">
    <citation type="submission" date="2017-05" db="EMBL/GenBank/DDBJ databases">
        <title>Acinetobacter populi ANC 5415 (= PBJ7), whole genome shotgun sequencing project.</title>
        <authorList>
            <person name="Nemec A."/>
            <person name="Radolfova-Krizova L."/>
        </authorList>
    </citation>
    <scope>NUCLEOTIDE SEQUENCE [LARGE SCALE GENOMIC DNA]</scope>
    <source>
        <strain evidence="1 2">PBJ7</strain>
    </source>
</reference>
<dbReference type="EMBL" id="NEXX01000002">
    <property type="protein sequence ID" value="OUY07821.1"/>
    <property type="molecule type" value="Genomic_DNA"/>
</dbReference>
<evidence type="ECO:0000313" key="1">
    <source>
        <dbReference type="EMBL" id="OUY07821.1"/>
    </source>
</evidence>
<comment type="caution">
    <text evidence="1">The sequence shown here is derived from an EMBL/GenBank/DDBJ whole genome shotgun (WGS) entry which is preliminary data.</text>
</comment>
<organism evidence="1 2">
    <name type="scientific">Acinetobacter populi</name>
    <dbReference type="NCBI Taxonomy" id="1582270"/>
    <lineage>
        <taxon>Bacteria</taxon>
        <taxon>Pseudomonadati</taxon>
        <taxon>Pseudomonadota</taxon>
        <taxon>Gammaproteobacteria</taxon>
        <taxon>Moraxellales</taxon>
        <taxon>Moraxellaceae</taxon>
        <taxon>Acinetobacter</taxon>
    </lineage>
</organism>
<gene>
    <name evidence="1" type="ORF">CAP51_08850</name>
</gene>
<dbReference type="Proteomes" id="UP000196536">
    <property type="component" value="Unassembled WGS sequence"/>
</dbReference>
<protein>
    <recommendedName>
        <fullName evidence="3">DUF721 domain-containing protein</fullName>
    </recommendedName>
</protein>
<keyword evidence="2" id="KW-1185">Reference proteome</keyword>
<dbReference type="OrthoDB" id="6704762at2"/>
<name>A0A1Z9Z023_9GAMM</name>
<sequence>MHQSKPLFTALSQASSQPVGNFSFLQTQVAQWQKLTLIIQPYFPPQGRWLVVCYQHGTLTIAGDNQALISQVRYLQSQYIRNLKAIPALTELERIQVVLHSTPKPASKKYTRKKLLSNETQQELREAAHLVKDAKLSQALQRLASVEQTESEEK</sequence>
<dbReference type="RefSeq" id="WP_087620364.1">
    <property type="nucleotide sequence ID" value="NZ_NEXX01000002.1"/>
</dbReference>